<reference evidence="1 2" key="1">
    <citation type="submission" date="2020-03" db="EMBL/GenBank/DDBJ databases">
        <title>Genomic Encyclopedia of Type Strains, Phase IV (KMG-IV): sequencing the most valuable type-strain genomes for metagenomic binning, comparative biology and taxonomic classification.</title>
        <authorList>
            <person name="Goeker M."/>
        </authorList>
    </citation>
    <scope>NUCLEOTIDE SEQUENCE [LARGE SCALE GENOMIC DNA]</scope>
    <source>
        <strain evidence="1 2">DSM 16846</strain>
    </source>
</reference>
<evidence type="ECO:0000313" key="1">
    <source>
        <dbReference type="EMBL" id="NJC05900.1"/>
    </source>
</evidence>
<dbReference type="EMBL" id="JAATJC010000001">
    <property type="protein sequence ID" value="NJC05900.1"/>
    <property type="molecule type" value="Genomic_DNA"/>
</dbReference>
<evidence type="ECO:0000313" key="2">
    <source>
        <dbReference type="Proteomes" id="UP000558192"/>
    </source>
</evidence>
<organism evidence="1 2">
    <name type="scientific">Sphingomonas kaistensis</name>
    <dbReference type="NCBI Taxonomy" id="298708"/>
    <lineage>
        <taxon>Bacteria</taxon>
        <taxon>Pseudomonadati</taxon>
        <taxon>Pseudomonadota</taxon>
        <taxon>Alphaproteobacteria</taxon>
        <taxon>Sphingomonadales</taxon>
        <taxon>Sphingomonadaceae</taxon>
        <taxon>Sphingomonas</taxon>
    </lineage>
</organism>
<keyword evidence="2" id="KW-1185">Reference proteome</keyword>
<protein>
    <submittedName>
        <fullName evidence="1">Uncharacterized protein</fullName>
    </submittedName>
</protein>
<dbReference type="Proteomes" id="UP000558192">
    <property type="component" value="Unassembled WGS sequence"/>
</dbReference>
<sequence length="115" mass="13281">MARAIGNQGNWFARIEAPEFPELDGRSLPCVWDFWWTGKDRFSDRGFNADRVAFQALVDGLERERLAILRKRKKGTPGDVWQADGYVAVYEIADIEAGENLNFRFVKRICNLENK</sequence>
<proteinExistence type="predicted"/>
<accession>A0A7X6BGX6</accession>
<gene>
    <name evidence="1" type="ORF">GGQ97_001693</name>
</gene>
<dbReference type="AlphaFoldDB" id="A0A7X6BGX6"/>
<comment type="caution">
    <text evidence="1">The sequence shown here is derived from an EMBL/GenBank/DDBJ whole genome shotgun (WGS) entry which is preliminary data.</text>
</comment>
<dbReference type="RefSeq" id="WP_168068748.1">
    <property type="nucleotide sequence ID" value="NZ_JAATJC010000001.1"/>
</dbReference>
<name>A0A7X6BGX6_9SPHN</name>